<evidence type="ECO:0000256" key="7">
    <source>
        <dbReference type="ARBA" id="ARBA00023136"/>
    </source>
</evidence>
<evidence type="ECO:0000256" key="4">
    <source>
        <dbReference type="ARBA" id="ARBA00022692"/>
    </source>
</evidence>
<keyword evidence="5 9" id="KW-1133">Transmembrane helix</keyword>
<accession>A0A4V1IUQ0</accession>
<organism evidence="10 11">
    <name type="scientific">Caulochytrium protostelioides</name>
    <dbReference type="NCBI Taxonomy" id="1555241"/>
    <lineage>
        <taxon>Eukaryota</taxon>
        <taxon>Fungi</taxon>
        <taxon>Fungi incertae sedis</taxon>
        <taxon>Chytridiomycota</taxon>
        <taxon>Chytridiomycota incertae sedis</taxon>
        <taxon>Chytridiomycetes</taxon>
        <taxon>Caulochytriales</taxon>
        <taxon>Caulochytriaceae</taxon>
        <taxon>Caulochytrium</taxon>
    </lineage>
</organism>
<comment type="subcellular location">
    <subcellularLocation>
        <location evidence="1">Cell membrane</location>
        <topology evidence="1">Multi-pass membrane protein</topology>
    </subcellularLocation>
</comment>
<gene>
    <name evidence="10" type="ORF">CXG81DRAFT_664</name>
</gene>
<proteinExistence type="predicted"/>
<evidence type="ECO:0000256" key="1">
    <source>
        <dbReference type="ARBA" id="ARBA00004651"/>
    </source>
</evidence>
<feature type="transmembrane region" description="Helical" evidence="9">
    <location>
        <begin position="34"/>
        <end position="56"/>
    </location>
</feature>
<dbReference type="OrthoDB" id="1368at2759"/>
<dbReference type="AlphaFoldDB" id="A0A4V1IUQ0"/>
<keyword evidence="4 9" id="KW-0812">Transmembrane</keyword>
<evidence type="ECO:0000256" key="5">
    <source>
        <dbReference type="ARBA" id="ARBA00022989"/>
    </source>
</evidence>
<feature type="region of interest" description="Disordered" evidence="8">
    <location>
        <begin position="168"/>
        <end position="202"/>
    </location>
</feature>
<evidence type="ECO:0000313" key="11">
    <source>
        <dbReference type="Proteomes" id="UP000274922"/>
    </source>
</evidence>
<dbReference type="GO" id="GO:0005886">
    <property type="term" value="C:plasma membrane"/>
    <property type="evidence" value="ECO:0007669"/>
    <property type="project" value="UniProtKB-SubCell"/>
</dbReference>
<dbReference type="InterPro" id="IPR044669">
    <property type="entry name" value="YneE/VCCN1/2-like"/>
</dbReference>
<dbReference type="Proteomes" id="UP000274922">
    <property type="component" value="Unassembled WGS sequence"/>
</dbReference>
<name>A0A4V1IUQ0_9FUNG</name>
<keyword evidence="2" id="KW-0813">Transport</keyword>
<dbReference type="GO" id="GO:0005254">
    <property type="term" value="F:chloride channel activity"/>
    <property type="evidence" value="ECO:0007669"/>
    <property type="project" value="InterPro"/>
</dbReference>
<sequence length="341" mass="37805">SFHSEQTYHPFFRNQPQTSGLSLFAQVFRIRDTILPVVAPIVLFFGLYALAVVALARRSSWTWHLDDKLISIMNVPVGLLLALRANRGFERYWSGAQCWTQLTTALRNLARAVQNGIHTATPAERQDKRRLMRLIVGVAVATKYALRGENAWSSPELRVLLEHAHADGMNGEIDDSDDSDNDGAMDRYGSAPRRPRRGRSIGPAAAASAALASVPAVPSPLSQHRLAGRLDRDDAASTTAAVSAVNHLLGKFETLLMVPMPRSFGVHMKQILFVYLCALPVWLVRTLGYSTVIVTVTVSLAFFGVDSIASEIEEPFGTEQNDLPLDYWCVKLREDIEHIMR</sequence>
<feature type="non-terminal residue" evidence="10">
    <location>
        <position position="1"/>
    </location>
</feature>
<dbReference type="Pfam" id="PF25539">
    <property type="entry name" value="Bestrophin_2"/>
    <property type="match status" value="1"/>
</dbReference>
<protein>
    <submittedName>
        <fullName evidence="10">Uncharacterized protein</fullName>
    </submittedName>
</protein>
<evidence type="ECO:0000256" key="2">
    <source>
        <dbReference type="ARBA" id="ARBA00022448"/>
    </source>
</evidence>
<feature type="non-terminal residue" evidence="10">
    <location>
        <position position="341"/>
    </location>
</feature>
<dbReference type="STRING" id="1555241.A0A4V1IUQ0"/>
<evidence type="ECO:0000256" key="8">
    <source>
        <dbReference type="SAM" id="MobiDB-lite"/>
    </source>
</evidence>
<feature type="compositionally biased region" description="Acidic residues" evidence="8">
    <location>
        <begin position="172"/>
        <end position="183"/>
    </location>
</feature>
<reference evidence="11" key="1">
    <citation type="journal article" date="2018" name="Nat. Microbiol.">
        <title>Leveraging single-cell genomics to expand the fungal tree of life.</title>
        <authorList>
            <person name="Ahrendt S.R."/>
            <person name="Quandt C.A."/>
            <person name="Ciobanu D."/>
            <person name="Clum A."/>
            <person name="Salamov A."/>
            <person name="Andreopoulos B."/>
            <person name="Cheng J.F."/>
            <person name="Woyke T."/>
            <person name="Pelin A."/>
            <person name="Henrissat B."/>
            <person name="Reynolds N.K."/>
            <person name="Benny G.L."/>
            <person name="Smith M.E."/>
            <person name="James T.Y."/>
            <person name="Grigoriev I.V."/>
        </authorList>
    </citation>
    <scope>NUCLEOTIDE SEQUENCE [LARGE SCALE GENOMIC DNA]</scope>
    <source>
        <strain evidence="11">ATCC 52028</strain>
    </source>
</reference>
<keyword evidence="11" id="KW-1185">Reference proteome</keyword>
<dbReference type="EMBL" id="ML014176">
    <property type="protein sequence ID" value="RKP01329.1"/>
    <property type="molecule type" value="Genomic_DNA"/>
</dbReference>
<dbReference type="PANTHER" id="PTHR33281:SF19">
    <property type="entry name" value="VOLTAGE-DEPENDENT ANION CHANNEL-FORMING PROTEIN YNEE"/>
    <property type="match status" value="1"/>
</dbReference>
<evidence type="ECO:0000256" key="6">
    <source>
        <dbReference type="ARBA" id="ARBA00023065"/>
    </source>
</evidence>
<evidence type="ECO:0000256" key="9">
    <source>
        <dbReference type="SAM" id="Phobius"/>
    </source>
</evidence>
<feature type="transmembrane region" description="Helical" evidence="9">
    <location>
        <begin position="272"/>
        <end position="305"/>
    </location>
</feature>
<dbReference type="PANTHER" id="PTHR33281">
    <property type="entry name" value="UPF0187 PROTEIN YNEE"/>
    <property type="match status" value="1"/>
</dbReference>
<keyword evidence="6" id="KW-0406">Ion transport</keyword>
<keyword evidence="7 9" id="KW-0472">Membrane</keyword>
<evidence type="ECO:0000256" key="3">
    <source>
        <dbReference type="ARBA" id="ARBA00022475"/>
    </source>
</evidence>
<evidence type="ECO:0000313" key="10">
    <source>
        <dbReference type="EMBL" id="RKP01329.1"/>
    </source>
</evidence>
<keyword evidence="3" id="KW-1003">Cell membrane</keyword>